<dbReference type="GO" id="GO:0016787">
    <property type="term" value="F:hydrolase activity"/>
    <property type="evidence" value="ECO:0007669"/>
    <property type="project" value="InterPro"/>
</dbReference>
<dbReference type="InterPro" id="IPR011992">
    <property type="entry name" value="EF-hand-dom_pair"/>
</dbReference>
<dbReference type="GO" id="GO:0009166">
    <property type="term" value="P:nucleotide catabolic process"/>
    <property type="evidence" value="ECO:0007669"/>
    <property type="project" value="InterPro"/>
</dbReference>
<name>A0A7S3JTA4_9STRA</name>
<dbReference type="SUPFAM" id="SSF56300">
    <property type="entry name" value="Metallo-dependent phosphatases"/>
    <property type="match status" value="1"/>
</dbReference>
<gene>
    <name evidence="3" type="ORF">ALAG00032_LOCUS5137</name>
</gene>
<keyword evidence="1" id="KW-0106">Calcium</keyword>
<dbReference type="EMBL" id="HBIJ01007290">
    <property type="protein sequence ID" value="CAE0364396.1"/>
    <property type="molecule type" value="Transcribed_RNA"/>
</dbReference>
<feature type="domain" description="EF-hand" evidence="2">
    <location>
        <begin position="519"/>
        <end position="554"/>
    </location>
</feature>
<dbReference type="InterPro" id="IPR006179">
    <property type="entry name" value="5_nucleotidase/apyrase"/>
</dbReference>
<dbReference type="InterPro" id="IPR018247">
    <property type="entry name" value="EF_Hand_1_Ca_BS"/>
</dbReference>
<dbReference type="PANTHER" id="PTHR11575:SF24">
    <property type="entry name" value="5'-NUCLEOTIDASE"/>
    <property type="match status" value="1"/>
</dbReference>
<dbReference type="Gene3D" id="1.10.238.10">
    <property type="entry name" value="EF-hand"/>
    <property type="match status" value="1"/>
</dbReference>
<dbReference type="Gene3D" id="3.60.21.10">
    <property type="match status" value="1"/>
</dbReference>
<sequence>MYPLVAAVIQAARYVGESLDCEVKACMCGDFVHPSVLAAFDGGLSNIEAIQEAGFDFVCLGDREFDVGFHLDRKALTTKLETFSGQVLACNVMNQELSAISKPYVIVEIDSHHRAVLCGVTTDDASQYPHGSMPQLRPIFSSIQSVWDDARAVIGEESNDILIPLTHQPIAADAILVDRIAADENLTGRVPIILGGHDRVVRVDETSAGGATIVKAGSNGCDVAIIDIWWSTKDELAHRRVSILPVFDFEPDPSMTAFCAAKIDFLYSMMATPVSVLDGLSNQDDRITSTKHHHPHDVLSQVLLMAKRATKKHSVDLALISAAAIRPGAFSLLKIGEPLLVHDLFDGLVHDSPMCIINFPGSVIADAVRSSRFDASIAFGEHQSNADKYLHCDASVELSSSHDILAIDGEPFIARQNYIVLLDRALLLDADHSGRLHAAGAHPSLHPRRAARLRGSISGPTPPIELLHTYVEENQLSVPSLELTTPIKSLIVEFCMRDTWRRVVGFGKWDDHHDLPHDVFLAVIHQTFEHMDENKDGAITIADLLSTFDLVAKSIPSAPLVAKLIASLDRSATGRVDREKLVLVAF</sequence>
<dbReference type="InterPro" id="IPR002048">
    <property type="entry name" value="EF_hand_dom"/>
</dbReference>
<dbReference type="InterPro" id="IPR029052">
    <property type="entry name" value="Metallo-depent_PP-like"/>
</dbReference>
<organism evidence="3">
    <name type="scientific">Aureoumbra lagunensis</name>
    <dbReference type="NCBI Taxonomy" id="44058"/>
    <lineage>
        <taxon>Eukaryota</taxon>
        <taxon>Sar</taxon>
        <taxon>Stramenopiles</taxon>
        <taxon>Ochrophyta</taxon>
        <taxon>Pelagophyceae</taxon>
        <taxon>Pelagomonadales</taxon>
        <taxon>Aureoumbra</taxon>
    </lineage>
</organism>
<dbReference type="PROSITE" id="PS00018">
    <property type="entry name" value="EF_HAND_1"/>
    <property type="match status" value="1"/>
</dbReference>
<accession>A0A7S3JTA4</accession>
<dbReference type="PROSITE" id="PS50222">
    <property type="entry name" value="EF_HAND_2"/>
    <property type="match status" value="1"/>
</dbReference>
<protein>
    <recommendedName>
        <fullName evidence="2">EF-hand domain-containing protein</fullName>
    </recommendedName>
</protein>
<evidence type="ECO:0000313" key="3">
    <source>
        <dbReference type="EMBL" id="CAE0364396.1"/>
    </source>
</evidence>
<dbReference type="PANTHER" id="PTHR11575">
    <property type="entry name" value="5'-NUCLEOTIDASE-RELATED"/>
    <property type="match status" value="1"/>
</dbReference>
<proteinExistence type="predicted"/>
<evidence type="ECO:0000256" key="1">
    <source>
        <dbReference type="ARBA" id="ARBA00022837"/>
    </source>
</evidence>
<reference evidence="3" key="1">
    <citation type="submission" date="2021-01" db="EMBL/GenBank/DDBJ databases">
        <authorList>
            <person name="Corre E."/>
            <person name="Pelletier E."/>
            <person name="Niang G."/>
            <person name="Scheremetjew M."/>
            <person name="Finn R."/>
            <person name="Kale V."/>
            <person name="Holt S."/>
            <person name="Cochrane G."/>
            <person name="Meng A."/>
            <person name="Brown T."/>
            <person name="Cohen L."/>
        </authorList>
    </citation>
    <scope>NUCLEOTIDE SEQUENCE</scope>
    <source>
        <strain evidence="3">CCMP1510</strain>
    </source>
</reference>
<evidence type="ECO:0000259" key="2">
    <source>
        <dbReference type="PROSITE" id="PS50222"/>
    </source>
</evidence>
<dbReference type="GO" id="GO:0005509">
    <property type="term" value="F:calcium ion binding"/>
    <property type="evidence" value="ECO:0007669"/>
    <property type="project" value="InterPro"/>
</dbReference>
<dbReference type="AlphaFoldDB" id="A0A7S3JTA4"/>
<dbReference type="SUPFAM" id="SSF47473">
    <property type="entry name" value="EF-hand"/>
    <property type="match status" value="1"/>
</dbReference>